<dbReference type="AlphaFoldDB" id="A0A8X7SG17"/>
<accession>A0A8X7SG17</accession>
<evidence type="ECO:0000313" key="1">
    <source>
        <dbReference type="EMBL" id="KAG2305617.1"/>
    </source>
</evidence>
<reference evidence="1 2" key="1">
    <citation type="submission" date="2020-02" db="EMBL/GenBank/DDBJ databases">
        <authorList>
            <person name="Ma Q."/>
            <person name="Huang Y."/>
            <person name="Song X."/>
            <person name="Pei D."/>
        </authorList>
    </citation>
    <scope>NUCLEOTIDE SEQUENCE [LARGE SCALE GENOMIC DNA]</scope>
    <source>
        <strain evidence="1">Sxm20200214</strain>
        <tissue evidence="1">Leaf</tissue>
    </source>
</reference>
<sequence length="82" mass="8926">MAAFSNIKSLVIRSDPLTLVTLLKEKESRPGLFGILFDIYHFSSYVELISFCFIPCLQNVEADGVDKSALADAVVSSSRLGA</sequence>
<evidence type="ECO:0000313" key="2">
    <source>
        <dbReference type="Proteomes" id="UP000886595"/>
    </source>
</evidence>
<keyword evidence="2" id="KW-1185">Reference proteome</keyword>
<dbReference type="Proteomes" id="UP000886595">
    <property type="component" value="Unassembled WGS sequence"/>
</dbReference>
<organism evidence="1 2">
    <name type="scientific">Brassica carinata</name>
    <name type="common">Ethiopian mustard</name>
    <name type="synonym">Abyssinian cabbage</name>
    <dbReference type="NCBI Taxonomy" id="52824"/>
    <lineage>
        <taxon>Eukaryota</taxon>
        <taxon>Viridiplantae</taxon>
        <taxon>Streptophyta</taxon>
        <taxon>Embryophyta</taxon>
        <taxon>Tracheophyta</taxon>
        <taxon>Spermatophyta</taxon>
        <taxon>Magnoliopsida</taxon>
        <taxon>eudicotyledons</taxon>
        <taxon>Gunneridae</taxon>
        <taxon>Pentapetalae</taxon>
        <taxon>rosids</taxon>
        <taxon>malvids</taxon>
        <taxon>Brassicales</taxon>
        <taxon>Brassicaceae</taxon>
        <taxon>Brassiceae</taxon>
        <taxon>Brassica</taxon>
    </lineage>
</organism>
<proteinExistence type="predicted"/>
<dbReference type="OrthoDB" id="1112492at2759"/>
<protein>
    <submittedName>
        <fullName evidence="1">Uncharacterized protein</fullName>
    </submittedName>
</protein>
<name>A0A8X7SG17_BRACI</name>
<comment type="caution">
    <text evidence="1">The sequence shown here is derived from an EMBL/GenBank/DDBJ whole genome shotgun (WGS) entry which is preliminary data.</text>
</comment>
<dbReference type="EMBL" id="JAAMPC010000006">
    <property type="protein sequence ID" value="KAG2305617.1"/>
    <property type="molecule type" value="Genomic_DNA"/>
</dbReference>
<gene>
    <name evidence="1" type="ORF">Bca52824_025365</name>
</gene>